<gene>
    <name evidence="13 14" type="primary">zupT</name>
    <name evidence="14" type="ORF">F9K24_19455</name>
</gene>
<evidence type="ECO:0000256" key="3">
    <source>
        <dbReference type="ARBA" id="ARBA00022448"/>
    </source>
</evidence>
<comment type="catalytic activity">
    <reaction evidence="13">
        <text>Zn(2+)(in) = Zn(2+)(out)</text>
        <dbReference type="Rhea" id="RHEA:29351"/>
        <dbReference type="ChEBI" id="CHEBI:29105"/>
    </reaction>
</comment>
<keyword evidence="3 13" id="KW-0813">Transport</keyword>
<feature type="binding site" description="M1 metal binding site" evidence="13">
    <location>
        <position position="164"/>
    </location>
    <ligand>
        <name>Zn(2+)</name>
        <dbReference type="ChEBI" id="CHEBI:29105"/>
    </ligand>
</feature>
<keyword evidence="5 13" id="KW-0812">Transmembrane</keyword>
<protein>
    <recommendedName>
        <fullName evidence="13">Zinc transporter ZupT</fullName>
    </recommendedName>
</protein>
<dbReference type="NCBIfam" id="NF003243">
    <property type="entry name" value="PRK04201.1"/>
    <property type="match status" value="1"/>
</dbReference>
<keyword evidence="4 13" id="KW-1003">Cell membrane</keyword>
<comment type="similarity">
    <text evidence="2 13">Belongs to the ZIP transporter (TC 2.A.5) family. ZupT subfamily.</text>
</comment>
<dbReference type="GO" id="GO:0046872">
    <property type="term" value="F:metal ion binding"/>
    <property type="evidence" value="ECO:0007669"/>
    <property type="project" value="UniProtKB-KW"/>
</dbReference>
<dbReference type="GO" id="GO:0005385">
    <property type="term" value="F:zinc ion transmembrane transporter activity"/>
    <property type="evidence" value="ECO:0007669"/>
    <property type="project" value="UniProtKB-UniRule"/>
</dbReference>
<dbReference type="AlphaFoldDB" id="A0A833GXX9"/>
<evidence type="ECO:0000256" key="10">
    <source>
        <dbReference type="ARBA" id="ARBA00023004"/>
    </source>
</evidence>
<evidence type="ECO:0000313" key="14">
    <source>
        <dbReference type="EMBL" id="KAB2929570.1"/>
    </source>
</evidence>
<reference evidence="14 15" key="1">
    <citation type="submission" date="2019-10" db="EMBL/GenBank/DDBJ databases">
        <title>Extracellular Electron Transfer in a Candidatus Methanoperedens spp. Enrichment Culture.</title>
        <authorList>
            <person name="Berger S."/>
            <person name="Rangel Shaw D."/>
            <person name="Berben T."/>
            <person name="In 'T Zandt M."/>
            <person name="Frank J."/>
            <person name="Reimann J."/>
            <person name="Jetten M.S.M."/>
            <person name="Welte C.U."/>
        </authorList>
    </citation>
    <scope>NUCLEOTIDE SEQUENCE [LARGE SCALE GENOMIC DNA]</scope>
    <source>
        <strain evidence="14">SB12</strain>
    </source>
</reference>
<keyword evidence="9 13" id="KW-1133">Transmembrane helix</keyword>
<evidence type="ECO:0000256" key="7">
    <source>
        <dbReference type="ARBA" id="ARBA00022833"/>
    </source>
</evidence>
<keyword evidence="10" id="KW-0408">Iron</keyword>
<dbReference type="InterPro" id="IPR023498">
    <property type="entry name" value="Zn_transptr_ZupT"/>
</dbReference>
<dbReference type="InterPro" id="IPR003689">
    <property type="entry name" value="ZIP"/>
</dbReference>
<evidence type="ECO:0000256" key="4">
    <source>
        <dbReference type="ARBA" id="ARBA00022475"/>
    </source>
</evidence>
<comment type="caution">
    <text evidence="14">The sequence shown here is derived from an EMBL/GenBank/DDBJ whole genome shotgun (WGS) entry which is preliminary data.</text>
</comment>
<comment type="subcellular location">
    <subcellularLocation>
        <location evidence="1 13">Cell membrane</location>
        <topology evidence="1 13">Multi-pass membrane protein</topology>
    </subcellularLocation>
</comment>
<organism evidence="14 15">
    <name type="scientific">Leptonema illini</name>
    <dbReference type="NCBI Taxonomy" id="183"/>
    <lineage>
        <taxon>Bacteria</taxon>
        <taxon>Pseudomonadati</taxon>
        <taxon>Spirochaetota</taxon>
        <taxon>Spirochaetia</taxon>
        <taxon>Leptospirales</taxon>
        <taxon>Leptospiraceae</taxon>
        <taxon>Leptonema</taxon>
    </lineage>
</organism>
<feature type="binding site" description="M2 metal binding site" evidence="13">
    <location>
        <position position="168"/>
    </location>
    <ligand>
        <name>Fe(2+)</name>
        <dbReference type="ChEBI" id="CHEBI:29033"/>
    </ligand>
</feature>
<feature type="transmembrane region" description="Helical" evidence="13">
    <location>
        <begin position="249"/>
        <end position="267"/>
    </location>
</feature>
<keyword evidence="6" id="KW-0479">Metal-binding</keyword>
<name>A0A833GXX9_9LEPT</name>
<accession>A0A833GXX9</accession>
<feature type="transmembrane region" description="Helical" evidence="13">
    <location>
        <begin position="71"/>
        <end position="89"/>
    </location>
</feature>
<feature type="transmembrane region" description="Helical" evidence="13">
    <location>
        <begin position="186"/>
        <end position="209"/>
    </location>
</feature>
<feature type="binding site" description="M2 metal binding site" evidence="13">
    <location>
        <position position="139"/>
    </location>
    <ligand>
        <name>Fe(2+)</name>
        <dbReference type="ChEBI" id="CHEBI:29033"/>
    </ligand>
</feature>
<proteinExistence type="inferred from homology"/>
<evidence type="ECO:0000256" key="6">
    <source>
        <dbReference type="ARBA" id="ARBA00022723"/>
    </source>
</evidence>
<dbReference type="EMBL" id="WBUI01000029">
    <property type="protein sequence ID" value="KAB2929570.1"/>
    <property type="molecule type" value="Genomic_DNA"/>
</dbReference>
<feature type="transmembrane region" description="Helical" evidence="13">
    <location>
        <begin position="215"/>
        <end position="237"/>
    </location>
</feature>
<comment type="function">
    <text evidence="13">Mediates zinc uptake. May also transport other divalent cations.</text>
</comment>
<feature type="transmembrane region" description="Helical" evidence="13">
    <location>
        <begin position="35"/>
        <end position="59"/>
    </location>
</feature>
<evidence type="ECO:0000256" key="8">
    <source>
        <dbReference type="ARBA" id="ARBA00022906"/>
    </source>
</evidence>
<dbReference type="PANTHER" id="PTHR11040:SF205">
    <property type="entry name" value="ZINC TRANSPORTER ZUPT"/>
    <property type="match status" value="1"/>
</dbReference>
<keyword evidence="8 13" id="KW-0864">Zinc transport</keyword>
<keyword evidence="12 13" id="KW-0472">Membrane</keyword>
<evidence type="ECO:0000256" key="11">
    <source>
        <dbReference type="ARBA" id="ARBA00023065"/>
    </source>
</evidence>
<evidence type="ECO:0000256" key="2">
    <source>
        <dbReference type="ARBA" id="ARBA00009703"/>
    </source>
</evidence>
<feature type="transmembrane region" description="Helical" evidence="13">
    <location>
        <begin position="153"/>
        <end position="179"/>
    </location>
</feature>
<evidence type="ECO:0000256" key="13">
    <source>
        <dbReference type="HAMAP-Rule" id="MF_00548"/>
    </source>
</evidence>
<evidence type="ECO:0000256" key="9">
    <source>
        <dbReference type="ARBA" id="ARBA00022989"/>
    </source>
</evidence>
<evidence type="ECO:0000256" key="5">
    <source>
        <dbReference type="ARBA" id="ARBA00022692"/>
    </source>
</evidence>
<comment type="caution">
    <text evidence="13">Lacks conserved residue(s) required for the propagation of feature annotation.</text>
</comment>
<feature type="binding site" description="M2 metal binding site" evidence="13">
    <location>
        <position position="197"/>
    </location>
    <ligand>
        <name>Fe(2+)</name>
        <dbReference type="ChEBI" id="CHEBI:29033"/>
    </ligand>
</feature>
<keyword evidence="7 13" id="KW-0862">Zinc</keyword>
<feature type="binding site" description="M2 metal binding site" evidence="13">
    <location>
        <position position="136"/>
    </location>
    <ligand>
        <name>Fe(2+)</name>
        <dbReference type="ChEBI" id="CHEBI:29033"/>
    </ligand>
</feature>
<evidence type="ECO:0000256" key="12">
    <source>
        <dbReference type="ARBA" id="ARBA00023136"/>
    </source>
</evidence>
<sequence length="268" mass="28057">MHDVAGALFFTTLAGLSTGLGSVLAIVAPRSNRSILSLSLGFSAGVMLYISFMELLPVAREEFDRAGTGSGMLYAVLAFFGGIIVVALIDRLVPERVNPHESHDAAALDPEHDTNRPANKLFRLGVLTALSIGLHNFPEGAAVFFSNLSGQQFGWGVTLAVALHNIPEGLAVALPVYFATGSRTKALLYSFSSGLAEPIGAVLGYTLLLPFLGPTVMGISFAAVAGIMVFLSLDSLLPSALAHGRHHEAVYSVMAGMALMAASLLMLS</sequence>
<dbReference type="PANTHER" id="PTHR11040">
    <property type="entry name" value="ZINC/IRON TRANSPORTER"/>
    <property type="match status" value="1"/>
</dbReference>
<feature type="binding site" description="M1 metal binding site" evidence="13">
    <location>
        <position position="139"/>
    </location>
    <ligand>
        <name>Zn(2+)</name>
        <dbReference type="ChEBI" id="CHEBI:29105"/>
    </ligand>
</feature>
<dbReference type="GO" id="GO:0005886">
    <property type="term" value="C:plasma membrane"/>
    <property type="evidence" value="ECO:0007669"/>
    <property type="project" value="UniProtKB-SubCell"/>
</dbReference>
<keyword evidence="11 13" id="KW-0406">Ion transport</keyword>
<dbReference type="Proteomes" id="UP000460298">
    <property type="component" value="Unassembled WGS sequence"/>
</dbReference>
<feature type="binding site" description="M1 metal binding site" evidence="13">
    <location>
        <position position="168"/>
    </location>
    <ligand>
        <name>Zn(2+)</name>
        <dbReference type="ChEBI" id="CHEBI:29105"/>
    </ligand>
</feature>
<dbReference type="Pfam" id="PF02535">
    <property type="entry name" value="Zip"/>
    <property type="match status" value="1"/>
</dbReference>
<feature type="binding site" description="M2 metal binding site" evidence="13">
    <location>
        <position position="165"/>
    </location>
    <ligand>
        <name>Fe(2+)</name>
        <dbReference type="ChEBI" id="CHEBI:29033"/>
    </ligand>
</feature>
<dbReference type="HAMAP" id="MF_00548">
    <property type="entry name" value="ZupT"/>
    <property type="match status" value="1"/>
</dbReference>
<evidence type="ECO:0000313" key="15">
    <source>
        <dbReference type="Proteomes" id="UP000460298"/>
    </source>
</evidence>
<evidence type="ECO:0000256" key="1">
    <source>
        <dbReference type="ARBA" id="ARBA00004651"/>
    </source>
</evidence>